<dbReference type="Proteomes" id="UP001237156">
    <property type="component" value="Unassembled WGS sequence"/>
</dbReference>
<evidence type="ECO:0000313" key="7">
    <source>
        <dbReference type="Proteomes" id="UP001237156"/>
    </source>
</evidence>
<proteinExistence type="inferred from homology"/>
<evidence type="ECO:0000256" key="3">
    <source>
        <dbReference type="ARBA" id="ARBA00023210"/>
    </source>
</evidence>
<gene>
    <name evidence="5 6" type="primary">zapD</name>
    <name evidence="6" type="ORF">QB898_02980</name>
</gene>
<dbReference type="GO" id="GO:0005737">
    <property type="term" value="C:cytoplasm"/>
    <property type="evidence" value="ECO:0007669"/>
    <property type="project" value="UniProtKB-SubCell"/>
</dbReference>
<name>A0AAW6RJ34_9BURK</name>
<dbReference type="PANTHER" id="PTHR39455">
    <property type="entry name" value="CELL DIVISION PROTEIN ZAPD"/>
    <property type="match status" value="1"/>
</dbReference>
<keyword evidence="3 5" id="KW-0717">Septation</keyword>
<dbReference type="NCBIfam" id="NF003656">
    <property type="entry name" value="PRK05287.1-4"/>
    <property type="match status" value="1"/>
</dbReference>
<dbReference type="HAMAP" id="MF_01092">
    <property type="entry name" value="ZapD"/>
    <property type="match status" value="1"/>
</dbReference>
<comment type="subunit">
    <text evidence="5">Interacts with FtsZ.</text>
</comment>
<dbReference type="PANTHER" id="PTHR39455:SF1">
    <property type="entry name" value="CELL DIVISION PROTEIN ZAPD"/>
    <property type="match status" value="1"/>
</dbReference>
<dbReference type="GO" id="GO:0032153">
    <property type="term" value="C:cell division site"/>
    <property type="evidence" value="ECO:0007669"/>
    <property type="project" value="TreeGrafter"/>
</dbReference>
<dbReference type="Gene3D" id="2.60.440.10">
    <property type="entry name" value="YacF-like domains"/>
    <property type="match status" value="1"/>
</dbReference>
<keyword evidence="1 5" id="KW-0963">Cytoplasm</keyword>
<keyword evidence="4 5" id="KW-0131">Cell cycle</keyword>
<protein>
    <recommendedName>
        <fullName evidence="5">Cell division protein ZapD</fullName>
    </recommendedName>
    <alternativeName>
        <fullName evidence="5">Z ring-associated protein D</fullName>
    </alternativeName>
</protein>
<comment type="subcellular location">
    <subcellularLocation>
        <location evidence="5">Cytoplasm</location>
    </subcellularLocation>
    <text evidence="5">Localizes to mid-cell in an FtsZ-dependent manner.</text>
</comment>
<evidence type="ECO:0000313" key="6">
    <source>
        <dbReference type="EMBL" id="MDG9698692.1"/>
    </source>
</evidence>
<accession>A0AAW6RJ34</accession>
<dbReference type="InterPro" id="IPR027462">
    <property type="entry name" value="ZapD_C"/>
</dbReference>
<sequence>MILYEYPFNERIRTYLRLEHLLHRLSSLLAHTAALDHHFALVTLFEIMDMAGRIDIKTDVLKDLENHKAYLSAQRGNPAIAQEALEAFAGYVENAFSTLKRQHGKPCSQLTEDDWLMSVRSRIFIPGGTCSFDLPAYHAWQEGHADARLADLSRWTSHLQPLANALTLLLHMLRDSGTPQMAQAQQGQFQHALPQGRQVQLIRLSLPKKMNVVPKISGNRLLISIQFMQQLAGNKSAPVADDVAFELALCS</sequence>
<organism evidence="6 7">
    <name type="scientific">Ottowia cancrivicina</name>
    <dbReference type="NCBI Taxonomy" id="3040346"/>
    <lineage>
        <taxon>Bacteria</taxon>
        <taxon>Pseudomonadati</taxon>
        <taxon>Pseudomonadota</taxon>
        <taxon>Betaproteobacteria</taxon>
        <taxon>Burkholderiales</taxon>
        <taxon>Comamonadaceae</taxon>
        <taxon>Ottowia</taxon>
    </lineage>
</organism>
<keyword evidence="2 5" id="KW-0132">Cell division</keyword>
<dbReference type="RefSeq" id="WP_279523739.1">
    <property type="nucleotide sequence ID" value="NZ_JARVII010000003.1"/>
</dbReference>
<dbReference type="EMBL" id="JARVII010000003">
    <property type="protein sequence ID" value="MDG9698692.1"/>
    <property type="molecule type" value="Genomic_DNA"/>
</dbReference>
<evidence type="ECO:0000256" key="1">
    <source>
        <dbReference type="ARBA" id="ARBA00022490"/>
    </source>
</evidence>
<dbReference type="GO" id="GO:0000917">
    <property type="term" value="P:division septum assembly"/>
    <property type="evidence" value="ECO:0007669"/>
    <property type="project" value="UniProtKB-KW"/>
</dbReference>
<dbReference type="Gene3D" id="1.10.3900.10">
    <property type="entry name" value="YacF-like"/>
    <property type="match status" value="1"/>
</dbReference>
<dbReference type="AlphaFoldDB" id="A0AAW6RJ34"/>
<dbReference type="InterPro" id="IPR009777">
    <property type="entry name" value="ZapD"/>
</dbReference>
<comment type="similarity">
    <text evidence="5">Belongs to the ZapD family.</text>
</comment>
<reference evidence="6 7" key="1">
    <citation type="submission" date="2023-04" db="EMBL/GenBank/DDBJ databases">
        <title>Ottowia paracancer sp. nov., isolated from human stomach.</title>
        <authorList>
            <person name="Song Y."/>
        </authorList>
    </citation>
    <scope>NUCLEOTIDE SEQUENCE [LARGE SCALE GENOMIC DNA]</scope>
    <source>
        <strain evidence="6 7">10c7w1</strain>
    </source>
</reference>
<comment type="function">
    <text evidence="5">Cell division factor that enhances FtsZ-ring assembly. Directly interacts with FtsZ and promotes bundling of FtsZ protofilaments, with a reduction in FtsZ GTPase activity.</text>
</comment>
<dbReference type="Pfam" id="PF07072">
    <property type="entry name" value="ZapD"/>
    <property type="match status" value="1"/>
</dbReference>
<dbReference type="InterPro" id="IPR036268">
    <property type="entry name" value="ZapD_sf"/>
</dbReference>
<evidence type="ECO:0000256" key="5">
    <source>
        <dbReference type="HAMAP-Rule" id="MF_01092"/>
    </source>
</evidence>
<dbReference type="SUPFAM" id="SSF160950">
    <property type="entry name" value="YacF-like"/>
    <property type="match status" value="1"/>
</dbReference>
<keyword evidence="7" id="KW-1185">Reference proteome</keyword>
<evidence type="ECO:0000256" key="2">
    <source>
        <dbReference type="ARBA" id="ARBA00022618"/>
    </source>
</evidence>
<evidence type="ECO:0000256" key="4">
    <source>
        <dbReference type="ARBA" id="ARBA00023306"/>
    </source>
</evidence>
<comment type="caution">
    <text evidence="6">The sequence shown here is derived from an EMBL/GenBank/DDBJ whole genome shotgun (WGS) entry which is preliminary data.</text>
</comment>
<dbReference type="GO" id="GO:0043093">
    <property type="term" value="P:FtsZ-dependent cytokinesis"/>
    <property type="evidence" value="ECO:0007669"/>
    <property type="project" value="UniProtKB-UniRule"/>
</dbReference>